<feature type="domain" description="DUF3741" evidence="3">
    <location>
        <begin position="78"/>
        <end position="107"/>
    </location>
</feature>
<evidence type="ECO:0000313" key="4">
    <source>
        <dbReference type="EMBL" id="ONK67575.1"/>
    </source>
</evidence>
<feature type="compositionally biased region" description="Basic and acidic residues" evidence="1">
    <location>
        <begin position="120"/>
        <end position="129"/>
    </location>
</feature>
<feature type="compositionally biased region" description="Polar residues" evidence="1">
    <location>
        <begin position="279"/>
        <end position="289"/>
    </location>
</feature>
<evidence type="ECO:0000313" key="5">
    <source>
        <dbReference type="Proteomes" id="UP000243459"/>
    </source>
</evidence>
<evidence type="ECO:0000259" key="3">
    <source>
        <dbReference type="Pfam" id="PF14383"/>
    </source>
</evidence>
<dbReference type="InterPro" id="IPR025486">
    <property type="entry name" value="DUF4378"/>
</dbReference>
<dbReference type="Pfam" id="PF14383">
    <property type="entry name" value="VARLMGL"/>
    <property type="match status" value="1"/>
</dbReference>
<dbReference type="EMBL" id="CM007385">
    <property type="protein sequence ID" value="ONK67575.1"/>
    <property type="molecule type" value="Genomic_DNA"/>
</dbReference>
<gene>
    <name evidence="4" type="ORF">A4U43_C05F1460</name>
</gene>
<dbReference type="Proteomes" id="UP000243459">
    <property type="component" value="Chromosome 5"/>
</dbReference>
<dbReference type="PANTHER" id="PTHR21726">
    <property type="entry name" value="PHOSPHATIDYLINOSITOL N-ACETYLGLUCOSAMINYLTRANSFERASE SUBUNIT P DOWN SYNDROME CRITICAL REGION PROTEIN 5 -RELATED"/>
    <property type="match status" value="1"/>
</dbReference>
<feature type="region of interest" description="Disordered" evidence="1">
    <location>
        <begin position="323"/>
        <end position="428"/>
    </location>
</feature>
<organism evidence="4 5">
    <name type="scientific">Asparagus officinalis</name>
    <name type="common">Garden asparagus</name>
    <dbReference type="NCBI Taxonomy" id="4686"/>
    <lineage>
        <taxon>Eukaryota</taxon>
        <taxon>Viridiplantae</taxon>
        <taxon>Streptophyta</taxon>
        <taxon>Embryophyta</taxon>
        <taxon>Tracheophyta</taxon>
        <taxon>Spermatophyta</taxon>
        <taxon>Magnoliopsida</taxon>
        <taxon>Liliopsida</taxon>
        <taxon>Asparagales</taxon>
        <taxon>Asparagaceae</taxon>
        <taxon>Asparagoideae</taxon>
        <taxon>Asparagus</taxon>
    </lineage>
</organism>
<feature type="domain" description="DUF4378" evidence="2">
    <location>
        <begin position="753"/>
        <end position="896"/>
    </location>
</feature>
<dbReference type="PANTHER" id="PTHR21726:SF29">
    <property type="entry name" value="EXPRESSED PROTEIN"/>
    <property type="match status" value="1"/>
</dbReference>
<dbReference type="Pfam" id="PF14309">
    <property type="entry name" value="DUF4378"/>
    <property type="match status" value="1"/>
</dbReference>
<protein>
    <recommendedName>
        <fullName evidence="6">DUF4378 domain-containing protein</fullName>
    </recommendedName>
</protein>
<feature type="compositionally biased region" description="Basic and acidic residues" evidence="1">
    <location>
        <begin position="290"/>
        <end position="308"/>
    </location>
</feature>
<sequence length="910" mass="100898">MGADKGGTKSGGFFHLFDWNRKSRKKLFSSGTVSPESTKQEKRSQDNLAASRLRLVDDDDEVVGVSSVKGSSDYSCASSITDEEGFALRAPGVVARLMGLDSMPTSGASEPSSTPFFDTRSLRDKQSHKTSPEFYVNDRFNHVVHRADGYARRPMELRAQKMPSSPIERFQTETLPPRSAKSLPLTHHKLLSPIKNPGFISARNATHIMEAAAKILDPGNQPSTRTKVSSFAPSSVPLRFRDSKDNMVVPQSQRTLRILESARTPVDSTDFRYLRGQPLNKSWNGSEDSTALRRSPDVREPNLADVKGKGKSISLAIQAKVNVQRREGLSSSSRNSLDQKEHECSFNPPFKSQQNNQKNKQQKKPLSTNASGVLRQNNQKQNCMSNKGKLSSKHSMYNQHGRKVSAGDSSSTKNKTFNKFSGNSRVGQRKECVETMDFEREGSSSSNKDFPRKKRLIERGFISEKNGFVDNVLVERHQKRVQSNVVIDERSSSRWKADNRSDGADVVSFTFTSPLIKPVSGSRFSNQAVENLDNGNMYCFDTHKQMKDEDENDKKLTSHGLNVISGDALSFLLEQKLRELTSGMEPSSSSTLKERSFTASSDSQESVSDLTSDTSTVENQKEFQQNSCSYKPGSIFGYGVSSINGQEYGVSTLKGEEECSSSSDARKELDQENLSPFSVLEASFSNESYNLTESLDGTNGGKTCLSSIQAQNNMSFISVAETELSDSASSTLTENSDASEINNASHTKSSNHELDYIKEIVFNSATTSKVLAGEKLNPLLFDKLEAKRRVEDKDGRLRRKTLFDCVDECLDLKCSRYFRTGYKSWSKGAAVVNEENLAKEIYAEISGWNSMGDWMADEVVDKDMSSHLGKWVDYEIEAFEAGAEIEKEIVNSLVDEVIADCLMKAAPSCS</sequence>
<feature type="region of interest" description="Disordered" evidence="1">
    <location>
        <begin position="582"/>
        <end position="625"/>
    </location>
</feature>
<evidence type="ECO:0000256" key="1">
    <source>
        <dbReference type="SAM" id="MobiDB-lite"/>
    </source>
</evidence>
<keyword evidence="5" id="KW-1185">Reference proteome</keyword>
<dbReference type="Gramene" id="ONK67575">
    <property type="protein sequence ID" value="ONK67575"/>
    <property type="gene ID" value="A4U43_C05F1460"/>
</dbReference>
<dbReference type="InterPro" id="IPR032795">
    <property type="entry name" value="DUF3741-assoc"/>
</dbReference>
<feature type="region of interest" description="Disordered" evidence="1">
    <location>
        <begin position="28"/>
        <end position="51"/>
    </location>
</feature>
<dbReference type="OMA" id="RRVDGYM"/>
<evidence type="ECO:0008006" key="6">
    <source>
        <dbReference type="Google" id="ProtNLM"/>
    </source>
</evidence>
<proteinExistence type="predicted"/>
<accession>A0A5P1ENJ6</accession>
<feature type="compositionally biased region" description="Polar residues" evidence="1">
    <location>
        <begin position="584"/>
        <end position="605"/>
    </location>
</feature>
<dbReference type="AlphaFoldDB" id="A0A5P1ENJ6"/>
<feature type="compositionally biased region" description="Polar residues" evidence="1">
    <location>
        <begin position="104"/>
        <end position="116"/>
    </location>
</feature>
<feature type="region of interest" description="Disordered" evidence="1">
    <location>
        <begin position="276"/>
        <end position="310"/>
    </location>
</feature>
<feature type="region of interest" description="Disordered" evidence="1">
    <location>
        <begin position="104"/>
        <end position="129"/>
    </location>
</feature>
<feature type="compositionally biased region" description="Polar residues" evidence="1">
    <location>
        <begin position="407"/>
        <end position="426"/>
    </location>
</feature>
<feature type="compositionally biased region" description="Polar residues" evidence="1">
    <location>
        <begin position="365"/>
        <end position="398"/>
    </location>
</feature>
<name>A0A5P1ENJ6_ASPOF</name>
<feature type="compositionally biased region" description="Low complexity" evidence="1">
    <location>
        <begin position="606"/>
        <end position="617"/>
    </location>
</feature>
<evidence type="ECO:0000259" key="2">
    <source>
        <dbReference type="Pfam" id="PF14309"/>
    </source>
</evidence>
<reference evidence="5" key="1">
    <citation type="journal article" date="2017" name="Nat. Commun.">
        <title>The asparagus genome sheds light on the origin and evolution of a young Y chromosome.</title>
        <authorList>
            <person name="Harkess A."/>
            <person name="Zhou J."/>
            <person name="Xu C."/>
            <person name="Bowers J.E."/>
            <person name="Van der Hulst R."/>
            <person name="Ayyampalayam S."/>
            <person name="Mercati F."/>
            <person name="Riccardi P."/>
            <person name="McKain M.R."/>
            <person name="Kakrana A."/>
            <person name="Tang H."/>
            <person name="Ray J."/>
            <person name="Groenendijk J."/>
            <person name="Arikit S."/>
            <person name="Mathioni S.M."/>
            <person name="Nakano M."/>
            <person name="Shan H."/>
            <person name="Telgmann-Rauber A."/>
            <person name="Kanno A."/>
            <person name="Yue Z."/>
            <person name="Chen H."/>
            <person name="Li W."/>
            <person name="Chen Y."/>
            <person name="Xu X."/>
            <person name="Zhang Y."/>
            <person name="Luo S."/>
            <person name="Chen H."/>
            <person name="Gao J."/>
            <person name="Mao Z."/>
            <person name="Pires J.C."/>
            <person name="Luo M."/>
            <person name="Kudrna D."/>
            <person name="Wing R.A."/>
            <person name="Meyers B.C."/>
            <person name="Yi K."/>
            <person name="Kong H."/>
            <person name="Lavrijsen P."/>
            <person name="Sunseri F."/>
            <person name="Falavigna A."/>
            <person name="Ye Y."/>
            <person name="Leebens-Mack J.H."/>
            <person name="Chen G."/>
        </authorList>
    </citation>
    <scope>NUCLEOTIDE SEQUENCE [LARGE SCALE GENOMIC DNA]</scope>
    <source>
        <strain evidence="5">cv. DH0086</strain>
    </source>
</reference>
<dbReference type="OrthoDB" id="765769at2759"/>